<evidence type="ECO:0000313" key="2">
    <source>
        <dbReference type="EMBL" id="APC38888.1"/>
    </source>
</evidence>
<feature type="domain" description="NrS-1 polymerase-like helicase" evidence="1">
    <location>
        <begin position="10"/>
        <end position="85"/>
    </location>
</feature>
<evidence type="ECO:0000313" key="3">
    <source>
        <dbReference type="Proteomes" id="UP000182569"/>
    </source>
</evidence>
<dbReference type="SUPFAM" id="SSF52540">
    <property type="entry name" value="P-loop containing nucleoside triphosphate hydrolases"/>
    <property type="match status" value="1"/>
</dbReference>
<dbReference type="Proteomes" id="UP000182569">
    <property type="component" value="Chromosome"/>
</dbReference>
<accession>A0A1J0GD22</accession>
<dbReference type="KEGG" id="ceu:A7L45_01800"/>
<protein>
    <recommendedName>
        <fullName evidence="1">NrS-1 polymerase-like helicase domain-containing protein</fullName>
    </recommendedName>
</protein>
<dbReference type="InterPro" id="IPR045455">
    <property type="entry name" value="NrS-1_pol-like_helicase"/>
</dbReference>
<sequence>MVMDTIVKTYFQYHWINKVVNISAENEFKDKYMDTNNFKTITGGDSIHVDAKFKKAISYDVYAKLISLVNKLPDVIDTSEGYFRRVLIIPFYNVFTNEKDDKEIGVKLVSELEGILIVALKGLRRLVDNKYNLTESKAANDILNEYKLEQNPIAEFFQDEIICNNGVQIKQCDILQHFKKWSIKNGYDDWKVISSTRFWTLFRKVLNDKGIDSRNTKKVKGITIMIGITIK</sequence>
<gene>
    <name evidence="2" type="ORF">A7L45_01800</name>
</gene>
<name>A0A1J0GD22_9CLOT</name>
<dbReference type="EMBL" id="CP015756">
    <property type="protein sequence ID" value="APC38888.1"/>
    <property type="molecule type" value="Genomic_DNA"/>
</dbReference>
<dbReference type="Gene3D" id="3.40.50.300">
    <property type="entry name" value="P-loop containing nucleotide triphosphate hydrolases"/>
    <property type="match status" value="1"/>
</dbReference>
<dbReference type="InterPro" id="IPR006500">
    <property type="entry name" value="Helicase_put_C_phage/plasmid"/>
</dbReference>
<dbReference type="AlphaFoldDB" id="A0A1J0GD22"/>
<reference evidence="3" key="1">
    <citation type="journal article" date="2016" name="Front. Microbiol.">
        <title>Complete Genome Sequence of Clostridium estertheticum DSM 8809, a Microbe Identified in Spoiled Vacuum Packed Beef.</title>
        <authorList>
            <person name="Yu Z."/>
            <person name="Gunn L."/>
            <person name="Brennan E."/>
            <person name="Reid R."/>
            <person name="Wall P.G."/>
            <person name="Gaora O.P."/>
            <person name="Hurley D."/>
            <person name="Bolton D."/>
            <person name="Fanning S."/>
        </authorList>
    </citation>
    <scope>NUCLEOTIDE SEQUENCE [LARGE SCALE GENOMIC DNA]</scope>
    <source>
        <strain evidence="3">DSM 8809</strain>
    </source>
</reference>
<evidence type="ECO:0000259" key="1">
    <source>
        <dbReference type="Pfam" id="PF19263"/>
    </source>
</evidence>
<proteinExistence type="predicted"/>
<dbReference type="OrthoDB" id="9763644at2"/>
<dbReference type="Pfam" id="PF19263">
    <property type="entry name" value="DUF5906"/>
    <property type="match status" value="1"/>
</dbReference>
<dbReference type="NCBIfam" id="TIGR01613">
    <property type="entry name" value="primase_Cterm"/>
    <property type="match status" value="1"/>
</dbReference>
<dbReference type="STRING" id="1552.A7L45_01800"/>
<organism evidence="2 3">
    <name type="scientific">Clostridium estertheticum subsp. estertheticum</name>
    <dbReference type="NCBI Taxonomy" id="1552"/>
    <lineage>
        <taxon>Bacteria</taxon>
        <taxon>Bacillati</taxon>
        <taxon>Bacillota</taxon>
        <taxon>Clostridia</taxon>
        <taxon>Eubacteriales</taxon>
        <taxon>Clostridiaceae</taxon>
        <taxon>Clostridium</taxon>
    </lineage>
</organism>
<keyword evidence="3" id="KW-1185">Reference proteome</keyword>
<dbReference type="InterPro" id="IPR027417">
    <property type="entry name" value="P-loop_NTPase"/>
</dbReference>